<evidence type="ECO:0000259" key="1">
    <source>
        <dbReference type="Pfam" id="PF07905"/>
    </source>
</evidence>
<dbReference type="EMBL" id="CP021780">
    <property type="protein sequence ID" value="ASA24807.1"/>
    <property type="molecule type" value="Genomic_DNA"/>
</dbReference>
<feature type="domain" description="Purine catabolism PurC-like" evidence="1">
    <location>
        <begin position="12"/>
        <end position="130"/>
    </location>
</feature>
<dbReference type="Pfam" id="PF13556">
    <property type="entry name" value="HTH_30"/>
    <property type="match status" value="1"/>
</dbReference>
<keyword evidence="4" id="KW-1185">Reference proteome</keyword>
<dbReference type="AlphaFoldDB" id="A0A2Z2KG54"/>
<dbReference type="Pfam" id="PF07905">
    <property type="entry name" value="PucR"/>
    <property type="match status" value="1"/>
</dbReference>
<organism evidence="3 4">
    <name type="scientific">Paenibacillus donghaensis</name>
    <dbReference type="NCBI Taxonomy" id="414771"/>
    <lineage>
        <taxon>Bacteria</taxon>
        <taxon>Bacillati</taxon>
        <taxon>Bacillota</taxon>
        <taxon>Bacilli</taxon>
        <taxon>Bacillales</taxon>
        <taxon>Paenibacillaceae</taxon>
        <taxon>Paenibacillus</taxon>
    </lineage>
</organism>
<dbReference type="PANTHER" id="PTHR33744:SF1">
    <property type="entry name" value="DNA-BINDING TRANSCRIPTIONAL ACTIVATOR ADER"/>
    <property type="match status" value="1"/>
</dbReference>
<dbReference type="KEGG" id="pdh:B9T62_31035"/>
<dbReference type="OrthoDB" id="142218at2"/>
<evidence type="ECO:0000313" key="3">
    <source>
        <dbReference type="EMBL" id="ASA24807.1"/>
    </source>
</evidence>
<dbReference type="Proteomes" id="UP000249890">
    <property type="component" value="Chromosome"/>
</dbReference>
<dbReference type="InterPro" id="IPR012914">
    <property type="entry name" value="PucR_dom"/>
</dbReference>
<protein>
    <submittedName>
        <fullName evidence="3">PucR family transcriptional regulator</fullName>
    </submittedName>
</protein>
<proteinExistence type="predicted"/>
<dbReference type="InterPro" id="IPR042070">
    <property type="entry name" value="PucR_C-HTH_sf"/>
</dbReference>
<dbReference type="InterPro" id="IPR051448">
    <property type="entry name" value="CdaR-like_regulators"/>
</dbReference>
<reference evidence="3 4" key="1">
    <citation type="submission" date="2017-06" db="EMBL/GenBank/DDBJ databases">
        <title>Complete genome sequence of Paenibacillus donghaensis KCTC 13049T isolated from East Sea sediment, South Korea.</title>
        <authorList>
            <person name="Jung B.K."/>
            <person name="Hong S.-J."/>
            <person name="Shin J.-H."/>
        </authorList>
    </citation>
    <scope>NUCLEOTIDE SEQUENCE [LARGE SCALE GENOMIC DNA]</scope>
    <source>
        <strain evidence="3 4">KCTC 13049</strain>
    </source>
</reference>
<dbReference type="PANTHER" id="PTHR33744">
    <property type="entry name" value="CARBOHYDRATE DIACID REGULATOR"/>
    <property type="match status" value="1"/>
</dbReference>
<dbReference type="RefSeq" id="WP_087918775.1">
    <property type="nucleotide sequence ID" value="NZ_CP021780.1"/>
</dbReference>
<accession>A0A2Z2KG54</accession>
<gene>
    <name evidence="3" type="ORF">B9T62_31035</name>
</gene>
<evidence type="ECO:0000313" key="4">
    <source>
        <dbReference type="Proteomes" id="UP000249890"/>
    </source>
</evidence>
<feature type="domain" description="PucR C-terminal helix-turn-helix" evidence="2">
    <location>
        <begin position="471"/>
        <end position="528"/>
    </location>
</feature>
<dbReference type="InterPro" id="IPR025736">
    <property type="entry name" value="PucR_C-HTH_dom"/>
</dbReference>
<name>A0A2Z2KG54_9BACL</name>
<dbReference type="Gene3D" id="1.10.10.2840">
    <property type="entry name" value="PucR C-terminal helix-turn-helix domain"/>
    <property type="match status" value="1"/>
</dbReference>
<evidence type="ECO:0000259" key="2">
    <source>
        <dbReference type="Pfam" id="PF13556"/>
    </source>
</evidence>
<sequence length="547" mass="62398">MTTNKIGFTCGDILLIPDFKDAVVLAGANGMQRTITRVNVMEVPDVIDWVRPGEFLITSGFPFRDQPDAISDIIPQLVERGVAALGIKTKRYIDRIPQRALELANQLDFPIFELPLSASFSDVVRDIMERVLVQEARELSLLQSRFQKLSQQLLYGKGIEEFLQSLDAMVNNPIILLDDSDHLFLSPQAEHVVKLMGEAFIWSQMRDDSNLGISFITIGGRRTRVYISAVNDKQYNKCLLILLEWNQESSVVDQLTIDRVGVLVGLEMINAHARREVESKYIDQFLQDWISGRMVTMEDLNIRAEACGCPLEKDDRLYVGLVRWLDSKPTTKQLLQAVRKIRMKSFCPNIQVTLLEGELTFVLSLPPEGNLNTTLDMIAADIQAQFGSEPYSICLGNGVDYPDKVFKSYSDVKKIHHISTICDYREAYIDYKKLGIFQLLYLLPDIEEINDYRNRYIVPILNYDAKHNTLLFDTLKVYLKHNRNAKKTSLELFTHYNTVTYRIERVCEILGISLDSGDDMLQLHFAVKLNEMRPVESDGIPKGKVTS</sequence>